<dbReference type="EMBL" id="BGPR01003479">
    <property type="protein sequence ID" value="GBM88630.1"/>
    <property type="molecule type" value="Genomic_DNA"/>
</dbReference>
<evidence type="ECO:0000313" key="2">
    <source>
        <dbReference type="EMBL" id="GBM88630.1"/>
    </source>
</evidence>
<proteinExistence type="predicted"/>
<feature type="compositionally biased region" description="Basic residues" evidence="1">
    <location>
        <begin position="1"/>
        <end position="11"/>
    </location>
</feature>
<sequence>MPSVRRSKRQLKSGAKNSPSWITAFASSDPDDESLLPVFTLTTLSSLTPQGLGLPDRNILQLAESSLRNSPLRGTLSKKRQRRKDYVRTFRKNPSRCANLILDPVDPVTDSSPFDDDFRSFWETALSIPVDHSPRFPSLATGNGHQPDLDTSDLLDPIPLDEVEKCFPRGRFVPEGYMNVSVVPELFLYPRKVEPTCLANLGLFP</sequence>
<organism evidence="2 3">
    <name type="scientific">Araneus ventricosus</name>
    <name type="common">Orbweaver spider</name>
    <name type="synonym">Epeira ventricosa</name>
    <dbReference type="NCBI Taxonomy" id="182803"/>
    <lineage>
        <taxon>Eukaryota</taxon>
        <taxon>Metazoa</taxon>
        <taxon>Ecdysozoa</taxon>
        <taxon>Arthropoda</taxon>
        <taxon>Chelicerata</taxon>
        <taxon>Arachnida</taxon>
        <taxon>Araneae</taxon>
        <taxon>Araneomorphae</taxon>
        <taxon>Entelegynae</taxon>
        <taxon>Araneoidea</taxon>
        <taxon>Araneidae</taxon>
        <taxon>Araneus</taxon>
    </lineage>
</organism>
<evidence type="ECO:0000313" key="3">
    <source>
        <dbReference type="Proteomes" id="UP000499080"/>
    </source>
</evidence>
<dbReference type="Proteomes" id="UP000499080">
    <property type="component" value="Unassembled WGS sequence"/>
</dbReference>
<name>A0A4Y2JEX9_ARAVE</name>
<comment type="caution">
    <text evidence="2">The sequence shown here is derived from an EMBL/GenBank/DDBJ whole genome shotgun (WGS) entry which is preliminary data.</text>
</comment>
<feature type="region of interest" description="Disordered" evidence="1">
    <location>
        <begin position="1"/>
        <end position="22"/>
    </location>
</feature>
<protein>
    <submittedName>
        <fullName evidence="2">Uncharacterized protein</fullName>
    </submittedName>
</protein>
<reference evidence="2 3" key="1">
    <citation type="journal article" date="2019" name="Sci. Rep.">
        <title>Orb-weaving spider Araneus ventricosus genome elucidates the spidroin gene catalogue.</title>
        <authorList>
            <person name="Kono N."/>
            <person name="Nakamura H."/>
            <person name="Ohtoshi R."/>
            <person name="Moran D.A.P."/>
            <person name="Shinohara A."/>
            <person name="Yoshida Y."/>
            <person name="Fujiwara M."/>
            <person name="Mori M."/>
            <person name="Tomita M."/>
            <person name="Arakawa K."/>
        </authorList>
    </citation>
    <scope>NUCLEOTIDE SEQUENCE [LARGE SCALE GENOMIC DNA]</scope>
</reference>
<keyword evidence="3" id="KW-1185">Reference proteome</keyword>
<dbReference type="OrthoDB" id="8197512at2759"/>
<gene>
    <name evidence="2" type="ORF">AVEN_207125_1</name>
</gene>
<dbReference type="AlphaFoldDB" id="A0A4Y2JEX9"/>
<accession>A0A4Y2JEX9</accession>
<evidence type="ECO:0000256" key="1">
    <source>
        <dbReference type="SAM" id="MobiDB-lite"/>
    </source>
</evidence>